<feature type="compositionally biased region" description="Basic and acidic residues" evidence="1">
    <location>
        <begin position="2987"/>
        <end position="2997"/>
    </location>
</feature>
<evidence type="ECO:0000256" key="1">
    <source>
        <dbReference type="SAM" id="MobiDB-lite"/>
    </source>
</evidence>
<reference evidence="2 3" key="1">
    <citation type="journal article" date="2018" name="Nat. Ecol. Evol.">
        <title>Shark genomes provide insights into elasmobranch evolution and the origin of vertebrates.</title>
        <authorList>
            <person name="Hara Y"/>
            <person name="Yamaguchi K"/>
            <person name="Onimaru K"/>
            <person name="Kadota M"/>
            <person name="Koyanagi M"/>
            <person name="Keeley SD"/>
            <person name="Tatsumi K"/>
            <person name="Tanaka K"/>
            <person name="Motone F"/>
            <person name="Kageyama Y"/>
            <person name="Nozu R"/>
            <person name="Adachi N"/>
            <person name="Nishimura O"/>
            <person name="Nakagawa R"/>
            <person name="Tanegashima C"/>
            <person name="Kiyatake I"/>
            <person name="Matsumoto R"/>
            <person name="Murakumo K"/>
            <person name="Nishida K"/>
            <person name="Terakita A"/>
            <person name="Kuratani S"/>
            <person name="Sato K"/>
            <person name="Hyodo S Kuraku.S."/>
        </authorList>
    </citation>
    <scope>NUCLEOTIDE SEQUENCE [LARGE SCALE GENOMIC DNA]</scope>
</reference>
<dbReference type="EMBL" id="BEZZ01000544">
    <property type="protein sequence ID" value="GCC33784.1"/>
    <property type="molecule type" value="Genomic_DNA"/>
</dbReference>
<feature type="compositionally biased region" description="Polar residues" evidence="1">
    <location>
        <begin position="2131"/>
        <end position="2140"/>
    </location>
</feature>
<feature type="compositionally biased region" description="Polar residues" evidence="1">
    <location>
        <begin position="1748"/>
        <end position="1766"/>
    </location>
</feature>
<feature type="region of interest" description="Disordered" evidence="1">
    <location>
        <begin position="1531"/>
        <end position="1641"/>
    </location>
</feature>
<feature type="compositionally biased region" description="Basic and acidic residues" evidence="1">
    <location>
        <begin position="2393"/>
        <end position="2402"/>
    </location>
</feature>
<feature type="region of interest" description="Disordered" evidence="1">
    <location>
        <begin position="2385"/>
        <end position="2430"/>
    </location>
</feature>
<feature type="region of interest" description="Disordered" evidence="1">
    <location>
        <begin position="2118"/>
        <end position="2148"/>
    </location>
</feature>
<feature type="compositionally biased region" description="Polar residues" evidence="1">
    <location>
        <begin position="1775"/>
        <end position="1796"/>
    </location>
</feature>
<feature type="region of interest" description="Disordered" evidence="1">
    <location>
        <begin position="1746"/>
        <end position="1799"/>
    </location>
</feature>
<feature type="region of interest" description="Disordered" evidence="1">
    <location>
        <begin position="2209"/>
        <end position="2241"/>
    </location>
</feature>
<dbReference type="OrthoDB" id="10574085at2759"/>
<proteinExistence type="predicted"/>
<feature type="compositionally biased region" description="Basic and acidic residues" evidence="1">
    <location>
        <begin position="2083"/>
        <end position="2094"/>
    </location>
</feature>
<evidence type="ECO:0000313" key="2">
    <source>
        <dbReference type="EMBL" id="GCC33784.1"/>
    </source>
</evidence>
<feature type="compositionally biased region" description="Polar residues" evidence="1">
    <location>
        <begin position="2095"/>
        <end position="2104"/>
    </location>
</feature>
<comment type="caution">
    <text evidence="2">The sequence shown here is derived from an EMBL/GenBank/DDBJ whole genome shotgun (WGS) entry which is preliminary data.</text>
</comment>
<sequence>METTSHWCPIEISPYGILTEEKFPWNSVKVKPERNLLTVKPQRCPTVHWNQDEDLKMGTLDHSMTIKSKESFPGEKSHSNSLAVEYAENFGEVMRVQTLDSSVAMNYYERPFRIELSEDHIAARSEIRAESAKTKIGITTVKSHWSPEEDVKNLDLSTYAAVKPQGSEFMLSPEKFSKDLKNLNVSTPEEVNSNLFLPVVNSQWGLGNCDSQDVNREGRLLCNLENNESIIGSPAVIRSFCYPMLDLLPRSFSEDQMTSKIQSPSEVEFYGRSTDSKPEEESEAHFSGETFLAVKPEQYLEYDMQMSNLYCFAMDSPPCSLTSLPPQEELHHLNIDTPVAMNTQERLAKTEYHWRTTETLTQTDPLAVKCENSLSNVASENSPVTIKPFMNTKYHLRKSCIDVSTGVRFHHSPIEIRTETQPKGVKAQGFALTNQEYPSMELMRETDSAATETQEIPIDLQYHSRPKYGKENLKLCNSLTNEFQGNLVDVQSIMNSLPIEDYETTPSGKSYNGPAEIRPHNRCSIMLHEDCIGEDLEISDWENQIKHPISLVGVDPDVRLDESLETLTFQKIPENNLQEPNFICYIDPWIHGNPVPDVSHVISENELEYVELHSSADIQPSCSSEGLGTMINSSQLGTHASPLTVRSCNRLTRVRYEDIFSDDLNNSNRDNLVLMRPCGSLAEIKSQGNIESDIPQGNAVKVIPERSVNENLQQKLSEVNCTEYLASTTSSEENLNIAKIPYNPLEVRQLQSPAEVNSEGISVVNDLKDIEKLHNVIKMNDHKKAIRCHNIPVEVNPEGDLFKCRAPSSGTIIIPAEIQDNEQSSQVRPTGSHEAFTPQGTVPVTTMGNPEESSKATINISIQVILPSEATTEENFLKIQPKQNLTEELELSVINKPPGRINGNPQPVKPCVNPTNVRPTVSTLPPSSHDNSILEPYVKCSEEVPLENTIRYPVTIGLCNSPIKDKPQQSAIALGLQNNSRKGQTSNFIKPDSGTSHESFLDITSERDFTIFRCQECTEDLEMPNLANEETATVCQDDLSVQPKEAIRKKHLQTVEKVNQENCLTEVRPEENPAGTTLPLCHEKFASKSNLDTSSTVVSQVSDAALTVKGSGEELQSKANNLPVDANYGNKSAVQYQKNLNLNSSVANSCSGNFVGISRTLVPLGKSGKNLNITIKLHQTPNKSKPQIIITPKSNAVARNDQASSFEANLEENPAKVKSFLNCPQKANNSNVYGMEEDNQNKHCVLSSMDVTTGVDSEIPNLNHSVDTSFNQSQTDINLKDTPAANTSPMCHTEDRNQRTPNTLKLQEYFVTMKPEDGTNSSTLSESLSEFNSQSSLSAVTDESISSENQSILILPNLATGNQQASATLGTSDKFHKQDLSPKALKPEVSPLGDTSLQNPGLPTTERGLAADTPQWGSAEELKKLNLKDFLAAAIDQGSDNTITMDKTDGGLNNSSVISSIDVTPQGSSEMRKTVLNSPFARTSQDSLLEVSSEEGHKTIRSLENSGMQLNNSNIYGIDELQQNDTVNVQKPQGNVTEDIPNDGSDKSGLSNPEEVSFSENEVDINPEHIPGANTTQRSDITMRNNVSPTNLIPQQASTENKPETNPKGDIPINSAPAPTSERSTSAAIPQWSSDKELKKDNALPIKPATIPKEDMSLPNMDSFVNILERPKESINLMNSNITGFEAGKFQGSPFSVIITKENISTVGSFENSAKQLNGTVNKTQEEVSALETLQTIHINIVAETPLGSPTLNSSERSFDSLTPQWHNDGEQRKPNQNSLKAGSHQQSNVTGTQEGTSEEGRRTSIVIIFINDNSDLGNNLEELDPNSFLARYYKRRLAEVNFEEELEIFRSYGNFGHQLAILSINDVGEANQQDSDEAEGNLGKDISEDLSSTSILNTPEVIHLKASRAEIDLTHFLIVNIPQRRYIDYNYSENNPNFMPQARFMVDKSDVRHKGSALFGSPAVTVPEQVLGVGTAQRSSDEELKKPNLKNLEAVNHWGNILLVTLETSAGDFMKSTTNSSVNTTLNDTADLGESYPNSLIARTYQACPLQINSEEGLTRDKSHEDSEQQLDDSTINGVEVSQKEISGEKPEDNPQNSIPENDSLSNLKYLVDISHHQSQTNTRLKHSPVPTTSQVSHTEITDHKGPAELKSQDFEALEPESNPQAASLLASPSVFDFQSNLGATSPQWSSNTEVKLSHLKTILADSLQTPSATGSQVRSPGEDQRTSITQSPVDFTPEGSIDMGKLNINSHNEGKYQGSSLHISSEDHLAAVRSRRSSAQLLNRSTLLGLETEKLQETPEEILSTFDSSSSVLNIDEYTGLKRSQADINLSRISIVNTPQRSYTDVKLDQNNGKLMSQKSSMTSKLEVSAQGQIPFETSAENIASATSQQHSDEELKKSSQNDLGAVSHQQSAVTITSERTSREDKKQSLLITSIDTIPNRSNVLGRFDPNNFSQRKDMSYPSVVNFEESFRTISLHRNSGQQLDNSYKDGRAAVKTRSISVIDGPHENLIQDQSSSEMSFLTLMESISLKASHADVNLTRFLNMSQRNQIDTKLNESYTKFMPKESLIALDYHKESIISVATVFEASLDADTYDWNSDNEVKMSNLKRGKSVHQGSVTTLIAEKSTGDMKKSRVDSSASITGKRSADLRMLILNSPTANKYQGRPFASNSEEHLTRIRSHLSSIQQLNLSNLPDIAEVNQDKIVGDHEENLKNITSGHNLKMLDRMYPLMASISQTHVNVALKDAGEVSTPQVSHTELRQYKSFTIYKSAQFLTAGSKAGSSPQSSLGTISVIWSSEEDLKSSNLWQFTGASVQGSNVTLGPERSRESVRTTTMDSSTDDTTKGSIDLRKGHIMNSREQLNDFQLHILEEVKQEETSGAEMAQDSPKTDTLEKGLDMSNLNQPEGIRFNRSQADFLPKHVSAVNTPKQSSIRLDDIPMNLQPHKAPQPLKSEGCPSEGTSLAKPLAAETHRRLAAGTPQQNSDEELKKSNHSPEDVGFYENLIKVEPSQTTAAEQPQKNQMEITLNGSLTKINAECCTEAARHEENILGATLHGDPFVETSNKMHKSAAPLYNSKEGLMNENCLPKVASELHTRDVSSELSIGEVRPHLSFEELMTELNIGEVRSDLSFGEVIVEINIGEVRSDWSIGEVRFEVG</sequence>
<dbReference type="OMA" id="TIFRCQE"/>
<feature type="compositionally biased region" description="Polar residues" evidence="1">
    <location>
        <begin position="1617"/>
        <end position="1633"/>
    </location>
</feature>
<feature type="region of interest" description="Disordered" evidence="1">
    <location>
        <begin position="2977"/>
        <end position="2997"/>
    </location>
</feature>
<feature type="region of interest" description="Disordered" evidence="1">
    <location>
        <begin position="2941"/>
        <end position="2963"/>
    </location>
</feature>
<feature type="region of interest" description="Disordered" evidence="1">
    <location>
        <begin position="2058"/>
        <end position="2104"/>
    </location>
</feature>
<feature type="region of interest" description="Disordered" evidence="1">
    <location>
        <begin position="2818"/>
        <end position="2849"/>
    </location>
</feature>
<feature type="compositionally biased region" description="Basic and acidic residues" evidence="1">
    <location>
        <begin position="274"/>
        <end position="285"/>
    </location>
</feature>
<accession>A0A401STQ8</accession>
<feature type="compositionally biased region" description="Polar residues" evidence="1">
    <location>
        <begin position="2403"/>
        <end position="2421"/>
    </location>
</feature>
<feature type="compositionally biased region" description="Basic and acidic residues" evidence="1">
    <location>
        <begin position="2058"/>
        <end position="2068"/>
    </location>
</feature>
<feature type="region of interest" description="Disordered" evidence="1">
    <location>
        <begin position="1384"/>
        <end position="1407"/>
    </location>
</feature>
<organism evidence="2 3">
    <name type="scientific">Chiloscyllium punctatum</name>
    <name type="common">Brownbanded bambooshark</name>
    <name type="synonym">Hemiscyllium punctatum</name>
    <dbReference type="NCBI Taxonomy" id="137246"/>
    <lineage>
        <taxon>Eukaryota</taxon>
        <taxon>Metazoa</taxon>
        <taxon>Chordata</taxon>
        <taxon>Craniata</taxon>
        <taxon>Vertebrata</taxon>
        <taxon>Chondrichthyes</taxon>
        <taxon>Elasmobranchii</taxon>
        <taxon>Galeomorphii</taxon>
        <taxon>Galeoidea</taxon>
        <taxon>Orectolobiformes</taxon>
        <taxon>Hemiscylliidae</taxon>
        <taxon>Chiloscyllium</taxon>
    </lineage>
</organism>
<feature type="compositionally biased region" description="Polar residues" evidence="1">
    <location>
        <begin position="2209"/>
        <end position="2220"/>
    </location>
</feature>
<dbReference type="Proteomes" id="UP000287033">
    <property type="component" value="Unassembled WGS sequence"/>
</dbReference>
<evidence type="ECO:0000313" key="3">
    <source>
        <dbReference type="Proteomes" id="UP000287033"/>
    </source>
</evidence>
<keyword evidence="3" id="KW-1185">Reference proteome</keyword>
<feature type="region of interest" description="Disordered" evidence="1">
    <location>
        <begin position="263"/>
        <end position="285"/>
    </location>
</feature>
<protein>
    <submittedName>
        <fullName evidence="2">Uncharacterized protein</fullName>
    </submittedName>
</protein>
<feature type="compositionally biased region" description="Polar residues" evidence="1">
    <location>
        <begin position="1573"/>
        <end position="1600"/>
    </location>
</feature>
<gene>
    <name evidence="2" type="ORF">chiPu_0012255</name>
</gene>
<feature type="compositionally biased region" description="Polar residues" evidence="1">
    <location>
        <begin position="1393"/>
        <end position="1402"/>
    </location>
</feature>
<name>A0A401STQ8_CHIPU</name>